<keyword evidence="5 7" id="KW-0472">Membrane</keyword>
<protein>
    <submittedName>
        <fullName evidence="8">Uncharacterized protein</fullName>
    </submittedName>
</protein>
<dbReference type="PANTHER" id="PTHR45649">
    <property type="entry name" value="AMINO-ACID PERMEASE BAT1"/>
    <property type="match status" value="1"/>
</dbReference>
<sequence>MSNKSGLYLNFLQSPSTGVLTSDASINYITTTTTINEPTAILKHLGAQAKQVDKKEEKVIYTIEGDNGCCLETITTLQFRMGGGAYLPGMDSNMLDEREVTFPMMHVVTYKDDKIQQIRLYWDQGTLLKQVEAIGKTGRNWPIRDGKAQIDAINASVKSGIQGGGSAGNEPLGVRNPNEVVIRDHHKRDSVSVTRDPHASLTLFAERDVNADGRTYNGPKYEPVKSAKPIPRDLGELFTSEESARDPSRSQSPHKMDGTVLKAGAGRNHQNNRLFDDQDDPEPPRSPERKKTYSQKYEHFAFGNGEDAPKDNRPLSKNKSSQHDATFSFEDFHTPPKHIEKNRPDYERHWGAGVDEDDPESPPKRPVVHQPRKDAEPHWETAHDSSPAPAKMQSLQRQKGLGLYGDPLHKDERVRAPPKPNVNNARRGDDFGPHYEISDKSPAGAKPAQSKRETRSDMASNWSFESPVQEEKKIYKTAGDVLEVVALNKKREREPSWTSEEPLSRATDEPPPRAASPTKRACPEVHLKDDPRTASKEKERPSAGDAEAGADEKSATTHRQRSVAEEPVTSVLTGGDIPINDSGHEWTPDEEVLAALGYKPEFKREFSLWTTFCVSFAVLGLLPSFASTLYYGMGYAGTAGMTWGWLVAMIGIQSVAASMAELCSSMPTSGGLYYAAAVLAPPGWGPLAAWITGWSNWFGQVTGAPSVNYGTAAMMLAAARIQNPSYVPTDYQTFLLTVFLMLIHSCMASAPTKWIAKINSSGSTFNILALVVVIILIPAATNREQQGLPRFAPSSEVWGNIYAGTDYPGGVSVLMSFIGVIWTMSGYDSPFHLAEECSNANIASPRAIFLTSAVGGTAGWFLQLVVAYTVVSIPDVLDSDLGQPFAAYLIQVLPQNAVLAVLGLTIIAGFAMGQGCMIAASRVTFAYARDDCFPFSDIWKKVDKRTQTPVNAVWMNCAIGCCLLLLIFGGSTTIGAIFSIGACAAFVAFTTPIFIRVFFVGNRFRPGPWHLGRFSIPIGTIASGFVALMVPILCLPSTTGSDLTPDGMNWTAVVYGGPMILVMIWWVVSARKWFKGPKVNLEHLMHAGDDQTTANAQVIEGETPSERSSSGHWLAQAPGEMPTEKQVGDVKETGL</sequence>
<keyword evidence="4 7" id="KW-1133">Transmembrane helix</keyword>
<dbReference type="PANTHER" id="PTHR45649:SF29">
    <property type="entry name" value="AMINO ACID TRANSPORTER (EUROFUNG)"/>
    <property type="match status" value="1"/>
</dbReference>
<feature type="transmembrane region" description="Helical" evidence="7">
    <location>
        <begin position="731"/>
        <end position="750"/>
    </location>
</feature>
<evidence type="ECO:0000256" key="5">
    <source>
        <dbReference type="ARBA" id="ARBA00023136"/>
    </source>
</evidence>
<organism evidence="8 9">
    <name type="scientific">Pseudocercospora eumusae</name>
    <dbReference type="NCBI Taxonomy" id="321146"/>
    <lineage>
        <taxon>Eukaryota</taxon>
        <taxon>Fungi</taxon>
        <taxon>Dikarya</taxon>
        <taxon>Ascomycota</taxon>
        <taxon>Pezizomycotina</taxon>
        <taxon>Dothideomycetes</taxon>
        <taxon>Dothideomycetidae</taxon>
        <taxon>Mycosphaerellales</taxon>
        <taxon>Mycosphaerellaceae</taxon>
        <taxon>Pseudocercospora</taxon>
    </lineage>
</organism>
<evidence type="ECO:0000313" key="8">
    <source>
        <dbReference type="EMBL" id="KXS96199.1"/>
    </source>
</evidence>
<feature type="compositionally biased region" description="Basic and acidic residues" evidence="6">
    <location>
        <begin position="426"/>
        <end position="439"/>
    </location>
</feature>
<feature type="compositionally biased region" description="Basic and acidic residues" evidence="6">
    <location>
        <begin position="282"/>
        <end position="299"/>
    </location>
</feature>
<evidence type="ECO:0000256" key="7">
    <source>
        <dbReference type="SAM" id="Phobius"/>
    </source>
</evidence>
<dbReference type="EMBL" id="LFZN01000183">
    <property type="protein sequence ID" value="KXS96199.1"/>
    <property type="molecule type" value="Genomic_DNA"/>
</dbReference>
<keyword evidence="3 7" id="KW-0812">Transmembrane</keyword>
<gene>
    <name evidence="8" type="ORF">AC578_2830</name>
</gene>
<evidence type="ECO:0000256" key="1">
    <source>
        <dbReference type="ARBA" id="ARBA00004141"/>
    </source>
</evidence>
<evidence type="ECO:0000256" key="6">
    <source>
        <dbReference type="SAM" id="MobiDB-lite"/>
    </source>
</evidence>
<feature type="region of interest" description="Disordered" evidence="6">
    <location>
        <begin position="1100"/>
        <end position="1135"/>
    </location>
</feature>
<feature type="transmembrane region" description="Helical" evidence="7">
    <location>
        <begin position="672"/>
        <end position="691"/>
    </location>
</feature>
<feature type="compositionally biased region" description="Polar residues" evidence="6">
    <location>
        <begin position="457"/>
        <end position="466"/>
    </location>
</feature>
<comment type="subcellular location">
    <subcellularLocation>
        <location evidence="1">Membrane</location>
        <topology evidence="1">Multi-pass membrane protein</topology>
    </subcellularLocation>
</comment>
<dbReference type="Gene3D" id="1.20.1740.10">
    <property type="entry name" value="Amino acid/polyamine transporter I"/>
    <property type="match status" value="1"/>
</dbReference>
<name>A0A139H1D5_9PEZI</name>
<dbReference type="AlphaFoldDB" id="A0A139H1D5"/>
<dbReference type="Pfam" id="PF13520">
    <property type="entry name" value="AA_permease_2"/>
    <property type="match status" value="1"/>
</dbReference>
<evidence type="ECO:0000256" key="4">
    <source>
        <dbReference type="ARBA" id="ARBA00022989"/>
    </source>
</evidence>
<feature type="transmembrane region" description="Helical" evidence="7">
    <location>
        <begin position="885"/>
        <end position="912"/>
    </location>
</feature>
<feature type="transmembrane region" description="Helical" evidence="7">
    <location>
        <begin position="762"/>
        <end position="781"/>
    </location>
</feature>
<dbReference type="Gene3D" id="3.10.450.50">
    <property type="match status" value="1"/>
</dbReference>
<evidence type="ECO:0000256" key="2">
    <source>
        <dbReference type="ARBA" id="ARBA00022448"/>
    </source>
</evidence>
<feature type="compositionally biased region" description="Polar residues" evidence="6">
    <location>
        <begin position="315"/>
        <end position="325"/>
    </location>
</feature>
<dbReference type="InterPro" id="IPR032710">
    <property type="entry name" value="NTF2-like_dom_sf"/>
</dbReference>
<feature type="transmembrane region" description="Helical" evidence="7">
    <location>
        <begin position="1050"/>
        <end position="1068"/>
    </location>
</feature>
<feature type="transmembrane region" description="Helical" evidence="7">
    <location>
        <begin position="606"/>
        <end position="631"/>
    </location>
</feature>
<keyword evidence="9" id="KW-1185">Reference proteome</keyword>
<dbReference type="GO" id="GO:0015101">
    <property type="term" value="F:organic cation transmembrane transporter activity"/>
    <property type="evidence" value="ECO:0007669"/>
    <property type="project" value="UniProtKB-ARBA"/>
</dbReference>
<feature type="transmembrane region" description="Helical" evidence="7">
    <location>
        <begin position="807"/>
        <end position="827"/>
    </location>
</feature>
<proteinExistence type="predicted"/>
<dbReference type="Proteomes" id="UP000070133">
    <property type="component" value="Unassembled WGS sequence"/>
</dbReference>
<keyword evidence="2" id="KW-0813">Transport</keyword>
<feature type="region of interest" description="Disordered" evidence="6">
    <location>
        <begin position="211"/>
        <end position="470"/>
    </location>
</feature>
<accession>A0A139H1D5</accession>
<dbReference type="OrthoDB" id="4476201at2759"/>
<feature type="transmembrane region" description="Helical" evidence="7">
    <location>
        <begin position="1011"/>
        <end position="1030"/>
    </location>
</feature>
<feature type="compositionally biased region" description="Basic and acidic residues" evidence="6">
    <location>
        <begin position="371"/>
        <end position="383"/>
    </location>
</feature>
<dbReference type="SUPFAM" id="SSF54427">
    <property type="entry name" value="NTF2-like"/>
    <property type="match status" value="1"/>
</dbReference>
<evidence type="ECO:0000313" key="9">
    <source>
        <dbReference type="Proteomes" id="UP000070133"/>
    </source>
</evidence>
<feature type="compositionally biased region" description="Basic and acidic residues" evidence="6">
    <location>
        <begin position="330"/>
        <end position="350"/>
    </location>
</feature>
<feature type="region of interest" description="Disordered" evidence="6">
    <location>
        <begin position="485"/>
        <end position="585"/>
    </location>
</feature>
<dbReference type="STRING" id="321146.A0A139H1D5"/>
<feature type="transmembrane region" description="Helical" evidence="7">
    <location>
        <begin position="848"/>
        <end position="873"/>
    </location>
</feature>
<dbReference type="InterPro" id="IPR002293">
    <property type="entry name" value="AA/rel_permease1"/>
</dbReference>
<evidence type="ECO:0000256" key="3">
    <source>
        <dbReference type="ARBA" id="ARBA00022692"/>
    </source>
</evidence>
<feature type="compositionally biased region" description="Basic and acidic residues" evidence="6">
    <location>
        <begin position="502"/>
        <end position="511"/>
    </location>
</feature>
<dbReference type="GO" id="GO:0016020">
    <property type="term" value="C:membrane"/>
    <property type="evidence" value="ECO:0007669"/>
    <property type="project" value="UniProtKB-SubCell"/>
</dbReference>
<feature type="compositionally biased region" description="Basic and acidic residues" evidence="6">
    <location>
        <begin position="222"/>
        <end position="235"/>
    </location>
</feature>
<feature type="transmembrane region" description="Helical" evidence="7">
    <location>
        <begin position="974"/>
        <end position="999"/>
    </location>
</feature>
<feature type="transmembrane region" description="Helical" evidence="7">
    <location>
        <begin position="950"/>
        <end position="968"/>
    </location>
</feature>
<reference evidence="8 9" key="1">
    <citation type="submission" date="2015-07" db="EMBL/GenBank/DDBJ databases">
        <title>Comparative genomics of the Sigatoka disease complex on banana suggests a link between parallel evolutionary changes in Pseudocercospora fijiensis and Pseudocercospora eumusae and increased virulence on the banana host.</title>
        <authorList>
            <person name="Chang T.-C."/>
            <person name="Salvucci A."/>
            <person name="Crous P.W."/>
            <person name="Stergiopoulos I."/>
        </authorList>
    </citation>
    <scope>NUCLEOTIDE SEQUENCE [LARGE SCALE GENOMIC DNA]</scope>
    <source>
        <strain evidence="8 9">CBS 114824</strain>
    </source>
</reference>
<comment type="caution">
    <text evidence="8">The sequence shown here is derived from an EMBL/GenBank/DDBJ whole genome shotgun (WGS) entry which is preliminary data.</text>
</comment>
<feature type="transmembrane region" description="Helical" evidence="7">
    <location>
        <begin position="643"/>
        <end position="660"/>
    </location>
</feature>
<dbReference type="FunFam" id="1.20.1740.10:FF:000046">
    <property type="entry name" value="Amino-acid permease, putative"/>
    <property type="match status" value="1"/>
</dbReference>
<feature type="compositionally biased region" description="Basic and acidic residues" evidence="6">
    <location>
        <begin position="1122"/>
        <end position="1135"/>
    </location>
</feature>
<feature type="compositionally biased region" description="Basic and acidic residues" evidence="6">
    <location>
        <begin position="521"/>
        <end position="542"/>
    </location>
</feature>